<feature type="transmembrane region" description="Helical" evidence="1">
    <location>
        <begin position="12"/>
        <end position="31"/>
    </location>
</feature>
<protein>
    <submittedName>
        <fullName evidence="2">Uncharacterized protein</fullName>
    </submittedName>
</protein>
<evidence type="ECO:0000256" key="1">
    <source>
        <dbReference type="SAM" id="Phobius"/>
    </source>
</evidence>
<dbReference type="Proteomes" id="UP000001075">
    <property type="component" value="Unassembled WGS sequence"/>
</dbReference>
<organism evidence="2 3">
    <name type="scientific">Cricetulus griseus</name>
    <name type="common">Chinese hamster</name>
    <name type="synonym">Cricetulus barabensis griseus</name>
    <dbReference type="NCBI Taxonomy" id="10029"/>
    <lineage>
        <taxon>Eukaryota</taxon>
        <taxon>Metazoa</taxon>
        <taxon>Chordata</taxon>
        <taxon>Craniata</taxon>
        <taxon>Vertebrata</taxon>
        <taxon>Euteleostomi</taxon>
        <taxon>Mammalia</taxon>
        <taxon>Eutheria</taxon>
        <taxon>Euarchontoglires</taxon>
        <taxon>Glires</taxon>
        <taxon>Rodentia</taxon>
        <taxon>Myomorpha</taxon>
        <taxon>Muroidea</taxon>
        <taxon>Cricetidae</taxon>
        <taxon>Cricetinae</taxon>
        <taxon>Cricetulus</taxon>
    </lineage>
</organism>
<reference evidence="3" key="1">
    <citation type="journal article" date="2011" name="Nat. Biotechnol.">
        <title>The genomic sequence of the Chinese hamster ovary (CHO)-K1 cell line.</title>
        <authorList>
            <person name="Xu X."/>
            <person name="Nagarajan H."/>
            <person name="Lewis N.E."/>
            <person name="Pan S."/>
            <person name="Cai Z."/>
            <person name="Liu X."/>
            <person name="Chen W."/>
            <person name="Xie M."/>
            <person name="Wang W."/>
            <person name="Hammond S."/>
            <person name="Andersen M.R."/>
            <person name="Neff N."/>
            <person name="Passarelli B."/>
            <person name="Koh W."/>
            <person name="Fan H.C."/>
            <person name="Wang J."/>
            <person name="Gui Y."/>
            <person name="Lee K.H."/>
            <person name="Betenbaugh M.J."/>
            <person name="Quake S.R."/>
            <person name="Famili I."/>
            <person name="Palsson B.O."/>
            <person name="Wang J."/>
        </authorList>
    </citation>
    <scope>NUCLEOTIDE SEQUENCE [LARGE SCALE GENOMIC DNA]</scope>
    <source>
        <strain evidence="3">CHO K1 cell line</strain>
    </source>
</reference>
<evidence type="ECO:0000313" key="3">
    <source>
        <dbReference type="Proteomes" id="UP000001075"/>
    </source>
</evidence>
<dbReference type="InParanoid" id="G3IH29"/>
<dbReference type="EMBL" id="JH002694">
    <property type="protein sequence ID" value="EGW14276.1"/>
    <property type="molecule type" value="Genomic_DNA"/>
</dbReference>
<keyword evidence="1" id="KW-0812">Transmembrane</keyword>
<evidence type="ECO:0000313" key="2">
    <source>
        <dbReference type="EMBL" id="EGW14276.1"/>
    </source>
</evidence>
<keyword evidence="1" id="KW-0472">Membrane</keyword>
<keyword evidence="1" id="KW-1133">Transmembrane helix</keyword>
<dbReference type="AlphaFoldDB" id="G3IH29"/>
<name>G3IH29_CRIGR</name>
<gene>
    <name evidence="2" type="ORF">I79_023107</name>
</gene>
<accession>G3IH29</accession>
<sequence>MCHPTVYKQIQCLIVLMLLVSNSAEMLIPFYSRIHCVQRLSYLGDVVLILAVQQGSKLQTTIEA</sequence>
<proteinExistence type="predicted"/>